<evidence type="ECO:0000256" key="8">
    <source>
        <dbReference type="ARBA" id="ARBA00022881"/>
    </source>
</evidence>
<keyword evidence="4" id="KW-0547">Nucleotide-binding</keyword>
<dbReference type="SUPFAM" id="SSF52540">
    <property type="entry name" value="P-loop containing nucleoside triphosphate hydrolases"/>
    <property type="match status" value="2"/>
</dbReference>
<evidence type="ECO:0000313" key="16">
    <source>
        <dbReference type="Proteomes" id="UP000277108"/>
    </source>
</evidence>
<keyword evidence="2" id="KW-0963">Cytoplasm</keyword>
<evidence type="ECO:0000256" key="6">
    <source>
        <dbReference type="ARBA" id="ARBA00022769"/>
    </source>
</evidence>
<comment type="similarity">
    <text evidence="11">Belongs to the ABC transporter superfamily. UvrA family.</text>
</comment>
<dbReference type="EMBL" id="RKRK01000003">
    <property type="protein sequence ID" value="RPF56613.1"/>
    <property type="molecule type" value="Genomic_DNA"/>
</dbReference>
<evidence type="ECO:0000256" key="9">
    <source>
        <dbReference type="ARBA" id="ARBA00023125"/>
    </source>
</evidence>
<dbReference type="CDD" id="cd03270">
    <property type="entry name" value="ABC_UvrA_I"/>
    <property type="match status" value="1"/>
</dbReference>
<comment type="subcellular location">
    <subcellularLocation>
        <location evidence="1">Cytoplasm</location>
    </subcellularLocation>
</comment>
<keyword evidence="3" id="KW-0677">Repeat</keyword>
<dbReference type="PANTHER" id="PTHR43152:SF3">
    <property type="entry name" value="UVRABC SYSTEM PROTEIN A"/>
    <property type="match status" value="1"/>
</dbReference>
<dbReference type="Gene3D" id="1.20.1580.10">
    <property type="entry name" value="ABC transporter ATPase like domain"/>
    <property type="match status" value="2"/>
</dbReference>
<reference evidence="15 16" key="1">
    <citation type="submission" date="2018-11" db="EMBL/GenBank/DDBJ databases">
        <title>Genomic Encyclopedia of Type Strains, Phase IV (KMG-IV): sequencing the most valuable type-strain genomes for metagenomic binning, comparative biology and taxonomic classification.</title>
        <authorList>
            <person name="Goeker M."/>
        </authorList>
    </citation>
    <scope>NUCLEOTIDE SEQUENCE [LARGE SCALE GENOMIC DNA]</scope>
    <source>
        <strain evidence="15 16">DSM 29158</strain>
    </source>
</reference>
<keyword evidence="6" id="KW-0228">DNA excision</keyword>
<evidence type="ECO:0000256" key="11">
    <source>
        <dbReference type="ARBA" id="ARBA00038000"/>
    </source>
</evidence>
<evidence type="ECO:0000256" key="7">
    <source>
        <dbReference type="ARBA" id="ARBA00022840"/>
    </source>
</evidence>
<evidence type="ECO:0000256" key="1">
    <source>
        <dbReference type="ARBA" id="ARBA00004496"/>
    </source>
</evidence>
<evidence type="ECO:0000259" key="14">
    <source>
        <dbReference type="PROSITE" id="PS50893"/>
    </source>
</evidence>
<dbReference type="GO" id="GO:0005737">
    <property type="term" value="C:cytoplasm"/>
    <property type="evidence" value="ECO:0007669"/>
    <property type="project" value="UniProtKB-SubCell"/>
</dbReference>
<evidence type="ECO:0000256" key="4">
    <source>
        <dbReference type="ARBA" id="ARBA00022741"/>
    </source>
</evidence>
<gene>
    <name evidence="15" type="ORF">EDD62_1264</name>
</gene>
<evidence type="ECO:0000256" key="12">
    <source>
        <dbReference type="ARBA" id="ARBA00039316"/>
    </source>
</evidence>
<keyword evidence="10" id="KW-0234">DNA repair</keyword>
<dbReference type="OrthoDB" id="9809851at2"/>
<dbReference type="Proteomes" id="UP000277108">
    <property type="component" value="Unassembled WGS sequence"/>
</dbReference>
<dbReference type="RefSeq" id="WP_123807956.1">
    <property type="nucleotide sequence ID" value="NZ_RKRK01000003.1"/>
</dbReference>
<dbReference type="Pfam" id="PF00005">
    <property type="entry name" value="ABC_tran"/>
    <property type="match status" value="1"/>
</dbReference>
<dbReference type="InterPro" id="IPR027417">
    <property type="entry name" value="P-loop_NTPase"/>
</dbReference>
<keyword evidence="8" id="KW-0267">Excision nuclease</keyword>
<protein>
    <recommendedName>
        <fullName evidence="12">UvrABC system protein A</fullName>
    </recommendedName>
    <alternativeName>
        <fullName evidence="13">Excinuclease ABC subunit A</fullName>
    </alternativeName>
</protein>
<sequence length="754" mass="85321">MNQIEVINSRVNNLKNVSVNIPKHQITVFTGRSGSGKSSLLFNTIAYESNRLLNETYSSHIQYQLPQYNKPDVDEIRNLPVSIIIDQKRLGGNSRSTVGTISDIYSTVRLFYSRMAEPFVGYSNVYSFNNKEGMCTTCDGLGFIDDIDIDELIHWDRSLNEDAINFPSFKPDSWRGKRYLYSGLFDNDKPIKDYSEDELNNFLYSPQRTLKDAPEKWPKTAKFEGLVVRFRRNFLLNENFENKRFKKDIDRVVTQKKCPECQGQRLNHEVLRATINGMNIMDFCELSIYDAIQCVKTLHHKEAQHVIDRLYDQLIRLEEIGLGYLSLSRETNTLSGGESQRLKLVKHLNSALSDIVYIIDEPSVGLHPQDIIKINAIIQSLKDKGNTVLIVEHDPDVIRIADYVIDLGPYAGSEGGEIMYSGAYESLLNARNDTAYALTKKHKLNDSPRTSKQHTTLTNVTKHNLKIEHINIPTDVFTVVTGVAGSGKSTLIVDVLPKHLEQSIVINQKAVTQSSRSNLLTYLDIFDEVRTFFSNRTDLSKGYFSYNSKGACPKCNGKGVIKTELAFMGNSEHRCEECNGLRYNEKTLSTYVDGYNISNILHMTASKAIDFFEGYDKIIHTLQQLNVTGLGYMTLGQTLDTLSGGELQRLKLSQHLLKATTPSTFIFDEPTTGLHEQDIPVLMDCFKMMIEEGHGIIVIEHNLSIMTEADWLIDIGPAAGQRGGQIMVEGLLQDVIDDKESVTMKHLRRYISQS</sequence>
<evidence type="ECO:0000256" key="2">
    <source>
        <dbReference type="ARBA" id="ARBA00022490"/>
    </source>
</evidence>
<proteinExistence type="inferred from homology"/>
<comment type="caution">
    <text evidence="15">The sequence shown here is derived from an EMBL/GenBank/DDBJ whole genome shotgun (WGS) entry which is preliminary data.</text>
</comment>
<keyword evidence="16" id="KW-1185">Reference proteome</keyword>
<accession>A0A3N5BGH3</accession>
<evidence type="ECO:0000256" key="10">
    <source>
        <dbReference type="ARBA" id="ARBA00023204"/>
    </source>
</evidence>
<dbReference type="GO" id="GO:0005524">
    <property type="term" value="F:ATP binding"/>
    <property type="evidence" value="ECO:0007669"/>
    <property type="project" value="UniProtKB-KW"/>
</dbReference>
<evidence type="ECO:0000256" key="3">
    <source>
        <dbReference type="ARBA" id="ARBA00022737"/>
    </source>
</evidence>
<evidence type="ECO:0000313" key="15">
    <source>
        <dbReference type="EMBL" id="RPF56613.1"/>
    </source>
</evidence>
<dbReference type="InterPro" id="IPR003439">
    <property type="entry name" value="ABC_transporter-like_ATP-bd"/>
</dbReference>
<dbReference type="GO" id="GO:0016887">
    <property type="term" value="F:ATP hydrolysis activity"/>
    <property type="evidence" value="ECO:0007669"/>
    <property type="project" value="InterPro"/>
</dbReference>
<dbReference type="Gene3D" id="1.10.8.280">
    <property type="entry name" value="ABC transporter ATPase domain-like"/>
    <property type="match status" value="1"/>
</dbReference>
<dbReference type="Gene3D" id="3.40.50.300">
    <property type="entry name" value="P-loop containing nucleotide triphosphate hydrolases"/>
    <property type="match status" value="2"/>
</dbReference>
<feature type="domain" description="ABC transporter" evidence="14">
    <location>
        <begin position="442"/>
        <end position="748"/>
    </location>
</feature>
<evidence type="ECO:0000256" key="5">
    <source>
        <dbReference type="ARBA" id="ARBA00022763"/>
    </source>
</evidence>
<keyword evidence="5" id="KW-0227">DNA damage</keyword>
<dbReference type="AlphaFoldDB" id="A0A3N5BGH3"/>
<dbReference type="GO" id="GO:0004518">
    <property type="term" value="F:nuclease activity"/>
    <property type="evidence" value="ECO:0007669"/>
    <property type="project" value="UniProtKB-KW"/>
</dbReference>
<keyword evidence="9" id="KW-0238">DNA-binding</keyword>
<organism evidence="15 16">
    <name type="scientific">Abyssicoccus albus</name>
    <dbReference type="NCBI Taxonomy" id="1817405"/>
    <lineage>
        <taxon>Bacteria</taxon>
        <taxon>Bacillati</taxon>
        <taxon>Bacillota</taxon>
        <taxon>Bacilli</taxon>
        <taxon>Bacillales</taxon>
        <taxon>Abyssicoccaceae</taxon>
    </lineage>
</organism>
<dbReference type="GO" id="GO:0003677">
    <property type="term" value="F:DNA binding"/>
    <property type="evidence" value="ECO:0007669"/>
    <property type="project" value="UniProtKB-KW"/>
</dbReference>
<evidence type="ECO:0000256" key="13">
    <source>
        <dbReference type="ARBA" id="ARBA00042156"/>
    </source>
</evidence>
<name>A0A3N5BGH3_9BACL</name>
<dbReference type="GO" id="GO:0006281">
    <property type="term" value="P:DNA repair"/>
    <property type="evidence" value="ECO:0007669"/>
    <property type="project" value="UniProtKB-KW"/>
</dbReference>
<keyword evidence="7" id="KW-0067">ATP-binding</keyword>
<dbReference type="PROSITE" id="PS50893">
    <property type="entry name" value="ABC_TRANSPORTER_2"/>
    <property type="match status" value="1"/>
</dbReference>
<dbReference type="PANTHER" id="PTHR43152">
    <property type="entry name" value="UVRABC SYSTEM PROTEIN A"/>
    <property type="match status" value="1"/>
</dbReference>